<dbReference type="EMBL" id="QJKJ01007055">
    <property type="protein sequence ID" value="RDX84408.1"/>
    <property type="molecule type" value="Genomic_DNA"/>
</dbReference>
<feature type="region of interest" description="Disordered" evidence="2">
    <location>
        <begin position="67"/>
        <end position="99"/>
    </location>
</feature>
<feature type="non-terminal residue" evidence="3">
    <location>
        <position position="1"/>
    </location>
</feature>
<feature type="compositionally biased region" description="Polar residues" evidence="2">
    <location>
        <begin position="69"/>
        <end position="84"/>
    </location>
</feature>
<name>A0A371G1I3_MUCPR</name>
<comment type="caution">
    <text evidence="3">The sequence shown here is derived from an EMBL/GenBank/DDBJ whole genome shotgun (WGS) entry which is preliminary data.</text>
</comment>
<keyword evidence="4" id="KW-1185">Reference proteome</keyword>
<accession>A0A371G1I3</accession>
<dbReference type="Proteomes" id="UP000257109">
    <property type="component" value="Unassembled WGS sequence"/>
</dbReference>
<evidence type="ECO:0008006" key="5">
    <source>
        <dbReference type="Google" id="ProtNLM"/>
    </source>
</evidence>
<reference evidence="3" key="1">
    <citation type="submission" date="2018-05" db="EMBL/GenBank/DDBJ databases">
        <title>Draft genome of Mucuna pruriens seed.</title>
        <authorList>
            <person name="Nnadi N.E."/>
            <person name="Vos R."/>
            <person name="Hasami M.H."/>
            <person name="Devisetty U.K."/>
            <person name="Aguiy J.C."/>
        </authorList>
    </citation>
    <scope>NUCLEOTIDE SEQUENCE [LARGE SCALE GENOMIC DNA]</scope>
    <source>
        <strain evidence="3">JCA_2017</strain>
    </source>
</reference>
<keyword evidence="1" id="KW-0175">Coiled coil</keyword>
<sequence>METTIEQLEQQNQELKTQNQLLQEQLTQIQEQLKMKGCVGQMTRFYENSKGFTPQYEMPLDWNDDAEEQQQPRQIEQAGQSKAQGSGPGPKATPQPPPFERMKWDLLEERIRAIEGSGNRGLEAPDLCLVSNIPLPPDFKMPKFEKYKGSTCPRIHLAMYCRKMAAYQYQDSILIYYFHKSLTGAALRWFISLENLAPDRSRLQSLSKRDSEDFKDYVQRWRELAAQVYLPIPKREMVPMFIETLLLAYYKKTLGNMASSFVNLVLIGEKIEIAIRRGKIPTTSSSLSHVKRSNVDKWKADTNAVIIDASKAQEQTKFTLGGYSTQTPASGSGGTPKTHQKRTLTPVPMSYTALLPILLQKQLITTMPLRPQEPPYSKTYDPNTKCDFHEGGIGHSTERCWTLKHKVQDLVDGGWIKFRENEPNIDTNPLPAHGGQFINTLSHGMAGRKDAPPIEPLIIYYDPAPQPTLVIIDHPARPAYKDNHAVPWSYYPTSENRVKVTNIMAPGGMTRSGRIYTPEKLTKKVPTTEEAPRPTKDVPPAMEARDFLQHIQSSACELIEQMDKTPARISLLSLLLNSNKHRNRLIEVLSQAHVPKDITIERFVGIVNDISNRGQLTFSEEDLPAEGQGHNQPLYISVRCKGYTITKVLIDNGSSLNLLPKATLDKLKSVQIQLQPSPVIVRAFDGSQKDVLGEITLPIYIGPALFEITFQVMDIRAAYNCLLGRPWIHEAGTVPSSLHQKVKFISGPHLVSIFTEREIVATTSAPEEYIEGDADIQGISL</sequence>
<dbReference type="PANTHER" id="PTHR32108:SF9">
    <property type="entry name" value="REVERSE TRANSCRIPTASE RNASE H-LIKE DOMAIN-CONTAINING PROTEIN"/>
    <property type="match status" value="1"/>
</dbReference>
<evidence type="ECO:0000256" key="1">
    <source>
        <dbReference type="SAM" id="Coils"/>
    </source>
</evidence>
<proteinExistence type="predicted"/>
<evidence type="ECO:0000256" key="2">
    <source>
        <dbReference type="SAM" id="MobiDB-lite"/>
    </source>
</evidence>
<dbReference type="CDD" id="cd00303">
    <property type="entry name" value="retropepsin_like"/>
    <property type="match status" value="1"/>
</dbReference>
<dbReference type="SUPFAM" id="SSF50630">
    <property type="entry name" value="Acid proteases"/>
    <property type="match status" value="1"/>
</dbReference>
<evidence type="ECO:0000313" key="3">
    <source>
        <dbReference type="EMBL" id="RDX84408.1"/>
    </source>
</evidence>
<feature type="coiled-coil region" evidence="1">
    <location>
        <begin position="1"/>
        <end position="32"/>
    </location>
</feature>
<gene>
    <name evidence="3" type="ORF">CR513_34540</name>
</gene>
<organism evidence="3 4">
    <name type="scientific">Mucuna pruriens</name>
    <name type="common">Velvet bean</name>
    <name type="synonym">Dolichos pruriens</name>
    <dbReference type="NCBI Taxonomy" id="157652"/>
    <lineage>
        <taxon>Eukaryota</taxon>
        <taxon>Viridiplantae</taxon>
        <taxon>Streptophyta</taxon>
        <taxon>Embryophyta</taxon>
        <taxon>Tracheophyta</taxon>
        <taxon>Spermatophyta</taxon>
        <taxon>Magnoliopsida</taxon>
        <taxon>eudicotyledons</taxon>
        <taxon>Gunneridae</taxon>
        <taxon>Pentapetalae</taxon>
        <taxon>rosids</taxon>
        <taxon>fabids</taxon>
        <taxon>Fabales</taxon>
        <taxon>Fabaceae</taxon>
        <taxon>Papilionoideae</taxon>
        <taxon>50 kb inversion clade</taxon>
        <taxon>NPAAA clade</taxon>
        <taxon>indigoferoid/millettioid clade</taxon>
        <taxon>Phaseoleae</taxon>
        <taxon>Mucuna</taxon>
    </lineage>
</organism>
<dbReference type="Gene3D" id="2.40.70.10">
    <property type="entry name" value="Acid Proteases"/>
    <property type="match status" value="1"/>
</dbReference>
<feature type="region of interest" description="Disordered" evidence="2">
    <location>
        <begin position="322"/>
        <end position="342"/>
    </location>
</feature>
<evidence type="ECO:0000313" key="4">
    <source>
        <dbReference type="Proteomes" id="UP000257109"/>
    </source>
</evidence>
<protein>
    <recommendedName>
        <fullName evidence="5">Retrotransposon gag domain-containing protein</fullName>
    </recommendedName>
</protein>
<dbReference type="AlphaFoldDB" id="A0A371G1I3"/>
<dbReference type="CDD" id="cd14686">
    <property type="entry name" value="bZIP"/>
    <property type="match status" value="1"/>
</dbReference>
<dbReference type="OrthoDB" id="1750196at2759"/>
<dbReference type="PANTHER" id="PTHR32108">
    <property type="entry name" value="DNA-DIRECTED RNA POLYMERASE SUBUNIT ALPHA"/>
    <property type="match status" value="1"/>
</dbReference>
<dbReference type="InterPro" id="IPR021109">
    <property type="entry name" value="Peptidase_aspartic_dom_sf"/>
</dbReference>